<evidence type="ECO:0000256" key="2">
    <source>
        <dbReference type="SAM" id="Phobius"/>
    </source>
</evidence>
<protein>
    <submittedName>
        <fullName evidence="3">Uncharacterized protein</fullName>
    </submittedName>
</protein>
<proteinExistence type="predicted"/>
<dbReference type="AlphaFoldDB" id="A0A834MYR7"/>
<gene>
    <name evidence="3" type="ORF">HZH68_012142</name>
</gene>
<keyword evidence="2" id="KW-0812">Transmembrane</keyword>
<accession>A0A834MYR7</accession>
<keyword evidence="2" id="KW-1133">Transmembrane helix</keyword>
<keyword evidence="2" id="KW-0472">Membrane</keyword>
<name>A0A834MYR7_VESGE</name>
<reference evidence="3" key="1">
    <citation type="journal article" date="2020" name="G3 (Bethesda)">
        <title>High-Quality Assemblies for Three Invasive Social Wasps from the &lt;i&gt;Vespula&lt;/i&gt; Genus.</title>
        <authorList>
            <person name="Harrop T.W.R."/>
            <person name="Guhlin J."/>
            <person name="McLaughlin G.M."/>
            <person name="Permina E."/>
            <person name="Stockwell P."/>
            <person name="Gilligan J."/>
            <person name="Le Lec M.F."/>
            <person name="Gruber M.A.M."/>
            <person name="Quinn O."/>
            <person name="Lovegrove M."/>
            <person name="Duncan E.J."/>
            <person name="Remnant E.J."/>
            <person name="Van Eeckhoven J."/>
            <person name="Graham B."/>
            <person name="Knapp R.A."/>
            <person name="Langford K.W."/>
            <person name="Kronenberg Z."/>
            <person name="Press M.O."/>
            <person name="Eacker S.M."/>
            <person name="Wilson-Rankin E.E."/>
            <person name="Purcell J."/>
            <person name="Lester P.J."/>
            <person name="Dearden P.K."/>
        </authorList>
    </citation>
    <scope>NUCLEOTIDE SEQUENCE</scope>
    <source>
        <strain evidence="3">Linc-1</strain>
    </source>
</reference>
<feature type="compositionally biased region" description="Acidic residues" evidence="1">
    <location>
        <begin position="92"/>
        <end position="115"/>
    </location>
</feature>
<evidence type="ECO:0000313" key="4">
    <source>
        <dbReference type="Proteomes" id="UP000617340"/>
    </source>
</evidence>
<feature type="region of interest" description="Disordered" evidence="1">
    <location>
        <begin position="82"/>
        <end position="124"/>
    </location>
</feature>
<keyword evidence="4" id="KW-1185">Reference proteome</keyword>
<feature type="transmembrane region" description="Helical" evidence="2">
    <location>
        <begin position="141"/>
        <end position="159"/>
    </location>
</feature>
<dbReference type="Proteomes" id="UP000617340">
    <property type="component" value="Unassembled WGS sequence"/>
</dbReference>
<evidence type="ECO:0000256" key="1">
    <source>
        <dbReference type="SAM" id="MobiDB-lite"/>
    </source>
</evidence>
<evidence type="ECO:0000313" key="3">
    <source>
        <dbReference type="EMBL" id="KAF7390285.1"/>
    </source>
</evidence>
<comment type="caution">
    <text evidence="3">The sequence shown here is derived from an EMBL/GenBank/DDBJ whole genome shotgun (WGS) entry which is preliminary data.</text>
</comment>
<organism evidence="3 4">
    <name type="scientific">Vespula germanica</name>
    <name type="common">German yellow jacket</name>
    <name type="synonym">Paravespula germanica</name>
    <dbReference type="NCBI Taxonomy" id="30212"/>
    <lineage>
        <taxon>Eukaryota</taxon>
        <taxon>Metazoa</taxon>
        <taxon>Ecdysozoa</taxon>
        <taxon>Arthropoda</taxon>
        <taxon>Hexapoda</taxon>
        <taxon>Insecta</taxon>
        <taxon>Pterygota</taxon>
        <taxon>Neoptera</taxon>
        <taxon>Endopterygota</taxon>
        <taxon>Hymenoptera</taxon>
        <taxon>Apocrita</taxon>
        <taxon>Aculeata</taxon>
        <taxon>Vespoidea</taxon>
        <taxon>Vespidae</taxon>
        <taxon>Vespinae</taxon>
        <taxon>Vespula</taxon>
    </lineage>
</organism>
<dbReference type="EMBL" id="JACSDZ010000012">
    <property type="protein sequence ID" value="KAF7390285.1"/>
    <property type="molecule type" value="Genomic_DNA"/>
</dbReference>
<sequence>MGRTRKEESGNGGKGFVRYAQTAINFHDGHVQANGTLMTKNSIEHGSLAVGCRTLSGYMSSSTTSSIDLMRFRPELFREYQTQRRSSGIQEKEEEEEEEEEEKKEVEEEEVEEEEEGKRSRADATPCALPTLQAEHHLSEYTIVLAVVVVVVIVVVVMVEYKDEKELKGEEWFAIVAD</sequence>